<gene>
    <name evidence="2" type="ORF">R3P38DRAFT_2781448</name>
</gene>
<proteinExistence type="predicted"/>
<reference evidence="2 3" key="1">
    <citation type="journal article" date="2024" name="J Genomics">
        <title>Draft genome sequencing and assembly of Favolaschia claudopus CIRM-BRFM 2984 isolated from oak limbs.</title>
        <authorList>
            <person name="Navarro D."/>
            <person name="Drula E."/>
            <person name="Chaduli D."/>
            <person name="Cazenave R."/>
            <person name="Ahrendt S."/>
            <person name="Wang J."/>
            <person name="Lipzen A."/>
            <person name="Daum C."/>
            <person name="Barry K."/>
            <person name="Grigoriev I.V."/>
            <person name="Favel A."/>
            <person name="Rosso M.N."/>
            <person name="Martin F."/>
        </authorList>
    </citation>
    <scope>NUCLEOTIDE SEQUENCE [LARGE SCALE GENOMIC DNA]</scope>
    <source>
        <strain evidence="2 3">CIRM-BRFM 2984</strain>
    </source>
</reference>
<keyword evidence="3" id="KW-1185">Reference proteome</keyword>
<organism evidence="2 3">
    <name type="scientific">Favolaschia claudopus</name>
    <dbReference type="NCBI Taxonomy" id="2862362"/>
    <lineage>
        <taxon>Eukaryota</taxon>
        <taxon>Fungi</taxon>
        <taxon>Dikarya</taxon>
        <taxon>Basidiomycota</taxon>
        <taxon>Agaricomycotina</taxon>
        <taxon>Agaricomycetes</taxon>
        <taxon>Agaricomycetidae</taxon>
        <taxon>Agaricales</taxon>
        <taxon>Marasmiineae</taxon>
        <taxon>Mycenaceae</taxon>
        <taxon>Favolaschia</taxon>
    </lineage>
</organism>
<evidence type="ECO:0000313" key="2">
    <source>
        <dbReference type="EMBL" id="KAK7020811.1"/>
    </source>
</evidence>
<comment type="caution">
    <text evidence="2">The sequence shown here is derived from an EMBL/GenBank/DDBJ whole genome shotgun (WGS) entry which is preliminary data.</text>
</comment>
<evidence type="ECO:0000313" key="3">
    <source>
        <dbReference type="Proteomes" id="UP001362999"/>
    </source>
</evidence>
<evidence type="ECO:0000256" key="1">
    <source>
        <dbReference type="SAM" id="MobiDB-lite"/>
    </source>
</evidence>
<name>A0AAW0B679_9AGAR</name>
<feature type="compositionally biased region" description="Low complexity" evidence="1">
    <location>
        <begin position="301"/>
        <end position="312"/>
    </location>
</feature>
<protein>
    <submittedName>
        <fullName evidence="2">Uncharacterized protein</fullName>
    </submittedName>
</protein>
<dbReference type="Proteomes" id="UP001362999">
    <property type="component" value="Unassembled WGS sequence"/>
</dbReference>
<sequence>MAGPKKSNSSSGAVLDAIVYLSRPRAFNSDSPKAVLLDANIFFGAYVTETVEDEETGEKREVKTPAGMVACLRFFNDKDIHFDEQQAGLFSIRAQVCQMDDKFTVGESFDSSDYSMVGDIQECIPLHEVIAQTGPAGGFTIRNPNINVNFPARLTIYGPATNINKDEGTFEVDASQYTQFSRSQFPFPVSCACPTSPRWPTPASKPLPYPDKYLQATGWLIGFEEYPVSPSKHKERFTMKVNNVVFLGSTPKDKKEQSAGTTSKMFYSASAPKRPPPSTPVGTPAFANVKRRRMNLDGARSSSPGGPSSSQS</sequence>
<dbReference type="EMBL" id="JAWWNJ010000040">
    <property type="protein sequence ID" value="KAK7020811.1"/>
    <property type="molecule type" value="Genomic_DNA"/>
</dbReference>
<accession>A0AAW0B679</accession>
<dbReference type="AlphaFoldDB" id="A0AAW0B679"/>
<feature type="region of interest" description="Disordered" evidence="1">
    <location>
        <begin position="251"/>
        <end position="312"/>
    </location>
</feature>